<keyword evidence="1" id="KW-0472">Membrane</keyword>
<keyword evidence="1" id="KW-0812">Transmembrane</keyword>
<dbReference type="AlphaFoldDB" id="A0A812BW66"/>
<keyword evidence="2" id="KW-0378">Hydrolase</keyword>
<dbReference type="OrthoDB" id="10252832at2759"/>
<comment type="caution">
    <text evidence="2">The sequence shown here is derived from an EMBL/GenBank/DDBJ whole genome shotgun (WGS) entry which is preliminary data.</text>
</comment>
<evidence type="ECO:0000256" key="1">
    <source>
        <dbReference type="SAM" id="Phobius"/>
    </source>
</evidence>
<sequence>MLFLFMPLLEYFQTLWFLSFFSFSFLSFHFLFFLFFFPLLSFLFSSSFFSFFLFFLFFFPLLSFLFSSFFSFFLFFLFFFPLLSFLFSSSFFSFFLFFLFFFPLLSFLFSSSFPFLNFRFDLILLTSTTMPLVRQEAAAQNMKPLDLKSPAQGKVYKRDPDKRIFVNRGLMLQKVKFLGFDMDYTIAGNLFSFSVFPCSLFHLLSTLAAPFLLGLPTSCLFFLGLPSSLFFFFLP</sequence>
<feature type="transmembrane region" description="Helical" evidence="1">
    <location>
        <begin position="184"/>
        <end position="205"/>
    </location>
</feature>
<reference evidence="2" key="1">
    <citation type="submission" date="2021-01" db="EMBL/GenBank/DDBJ databases">
        <authorList>
            <person name="Li R."/>
            <person name="Bekaert M."/>
        </authorList>
    </citation>
    <scope>NUCLEOTIDE SEQUENCE</scope>
    <source>
        <strain evidence="2">Farmed</strain>
    </source>
</reference>
<protein>
    <submittedName>
        <fullName evidence="2">E3.1.3.5</fullName>
        <ecNumber evidence="2">3.1.3.5</ecNumber>
    </submittedName>
</protein>
<feature type="transmembrane region" description="Helical" evidence="1">
    <location>
        <begin position="51"/>
        <end position="79"/>
    </location>
</feature>
<dbReference type="EC" id="3.1.3.5" evidence="2"/>
<proteinExistence type="predicted"/>
<dbReference type="EMBL" id="CAHIKZ030000952">
    <property type="protein sequence ID" value="CAE1246448.1"/>
    <property type="molecule type" value="Genomic_DNA"/>
</dbReference>
<keyword evidence="3" id="KW-1185">Reference proteome</keyword>
<dbReference type="GO" id="GO:0008253">
    <property type="term" value="F:5'-nucleotidase activity"/>
    <property type="evidence" value="ECO:0007669"/>
    <property type="project" value="UniProtKB-EC"/>
</dbReference>
<name>A0A812BW66_ACAPH</name>
<accession>A0A812BW66</accession>
<feature type="transmembrane region" description="Helical" evidence="1">
    <location>
        <begin position="20"/>
        <end position="44"/>
    </location>
</feature>
<evidence type="ECO:0000313" key="3">
    <source>
        <dbReference type="Proteomes" id="UP000597762"/>
    </source>
</evidence>
<gene>
    <name evidence="2" type="ORF">SPHA_25150</name>
</gene>
<dbReference type="Proteomes" id="UP000597762">
    <property type="component" value="Unassembled WGS sequence"/>
</dbReference>
<keyword evidence="1" id="KW-1133">Transmembrane helix</keyword>
<evidence type="ECO:0000313" key="2">
    <source>
        <dbReference type="EMBL" id="CAE1246448.1"/>
    </source>
</evidence>
<feature type="transmembrane region" description="Helical" evidence="1">
    <location>
        <begin position="211"/>
        <end position="234"/>
    </location>
</feature>
<organism evidence="2 3">
    <name type="scientific">Acanthosepion pharaonis</name>
    <name type="common">Pharaoh cuttlefish</name>
    <name type="synonym">Sepia pharaonis</name>
    <dbReference type="NCBI Taxonomy" id="158019"/>
    <lineage>
        <taxon>Eukaryota</taxon>
        <taxon>Metazoa</taxon>
        <taxon>Spiralia</taxon>
        <taxon>Lophotrochozoa</taxon>
        <taxon>Mollusca</taxon>
        <taxon>Cephalopoda</taxon>
        <taxon>Coleoidea</taxon>
        <taxon>Decapodiformes</taxon>
        <taxon>Sepiida</taxon>
        <taxon>Sepiina</taxon>
        <taxon>Sepiidae</taxon>
        <taxon>Acanthosepion</taxon>
    </lineage>
</organism>
<feature type="transmembrane region" description="Helical" evidence="1">
    <location>
        <begin position="85"/>
        <end position="109"/>
    </location>
</feature>